<dbReference type="GO" id="GO:0005829">
    <property type="term" value="C:cytosol"/>
    <property type="evidence" value="ECO:0007669"/>
    <property type="project" value="TreeGrafter"/>
</dbReference>
<evidence type="ECO:0000256" key="6">
    <source>
        <dbReference type="ARBA" id="ARBA00022490"/>
    </source>
</evidence>
<accession>A0A8W8MYZ4</accession>
<dbReference type="EnsemblMetazoa" id="G3698.1">
    <property type="protein sequence ID" value="G3698.1:cds"/>
    <property type="gene ID" value="G3698"/>
</dbReference>
<dbReference type="InterPro" id="IPR019519">
    <property type="entry name" value="Elp5"/>
</dbReference>
<evidence type="ECO:0000256" key="1">
    <source>
        <dbReference type="ARBA" id="ARBA00004123"/>
    </source>
</evidence>
<dbReference type="Proteomes" id="UP000005408">
    <property type="component" value="Unassembled WGS sequence"/>
</dbReference>
<comment type="subcellular location">
    <subcellularLocation>
        <location evidence="2">Cytoplasm</location>
    </subcellularLocation>
    <subcellularLocation>
        <location evidence="1">Nucleus</location>
    </subcellularLocation>
</comment>
<dbReference type="InterPro" id="IPR013783">
    <property type="entry name" value="Ig-like_fold"/>
</dbReference>
<organism evidence="9 10">
    <name type="scientific">Magallana gigas</name>
    <name type="common">Pacific oyster</name>
    <name type="synonym">Crassostrea gigas</name>
    <dbReference type="NCBI Taxonomy" id="29159"/>
    <lineage>
        <taxon>Eukaryota</taxon>
        <taxon>Metazoa</taxon>
        <taxon>Spiralia</taxon>
        <taxon>Lophotrochozoa</taxon>
        <taxon>Mollusca</taxon>
        <taxon>Bivalvia</taxon>
        <taxon>Autobranchia</taxon>
        <taxon>Pteriomorphia</taxon>
        <taxon>Ostreida</taxon>
        <taxon>Ostreoidea</taxon>
        <taxon>Ostreidae</taxon>
        <taxon>Magallana</taxon>
    </lineage>
</organism>
<dbReference type="GO" id="GO:0033588">
    <property type="term" value="C:elongator holoenzyme complex"/>
    <property type="evidence" value="ECO:0007669"/>
    <property type="project" value="InterPro"/>
</dbReference>
<dbReference type="PANTHER" id="PTHR15641:SF1">
    <property type="entry name" value="ELONGATOR COMPLEX PROTEIN 5"/>
    <property type="match status" value="1"/>
</dbReference>
<evidence type="ECO:0000313" key="9">
    <source>
        <dbReference type="EnsemblMetazoa" id="G3698.1:cds"/>
    </source>
</evidence>
<evidence type="ECO:0000256" key="4">
    <source>
        <dbReference type="ARBA" id="ARBA00009567"/>
    </source>
</evidence>
<evidence type="ECO:0000256" key="2">
    <source>
        <dbReference type="ARBA" id="ARBA00004496"/>
    </source>
</evidence>
<keyword evidence="8" id="KW-0539">Nucleus</keyword>
<comment type="pathway">
    <text evidence="3">tRNA modification; 5-methoxycarbonylmethyl-2-thiouridine-tRNA biosynthesis.</text>
</comment>
<dbReference type="GO" id="GO:0000049">
    <property type="term" value="F:tRNA binding"/>
    <property type="evidence" value="ECO:0007669"/>
    <property type="project" value="TreeGrafter"/>
</dbReference>
<sequence length="133" mass="15108">MEYRVSKIKTKIGDNVILSWTTPFFPVAGQYNVYHTYRENTTIFSISSNGVSYGENNQSTKYTYLTRPFDSTNIMFEIRDITLDDAGYYNGGTSVKAAYSGEDVVLLVSGKIFYQPDEADDFDEEDPDDDLDI</sequence>
<evidence type="ECO:0000313" key="10">
    <source>
        <dbReference type="Proteomes" id="UP000005408"/>
    </source>
</evidence>
<dbReference type="GO" id="GO:0005634">
    <property type="term" value="C:nucleus"/>
    <property type="evidence" value="ECO:0007669"/>
    <property type="project" value="UniProtKB-SubCell"/>
</dbReference>
<keyword evidence="7" id="KW-0819">tRNA processing</keyword>
<keyword evidence="10" id="KW-1185">Reference proteome</keyword>
<name>A0A8W8MYZ4_MAGGI</name>
<protein>
    <recommendedName>
        <fullName evidence="5">Elongator complex protein 5</fullName>
    </recommendedName>
</protein>
<keyword evidence="6" id="KW-0963">Cytoplasm</keyword>
<dbReference type="GO" id="GO:0002098">
    <property type="term" value="P:tRNA wobble uridine modification"/>
    <property type="evidence" value="ECO:0007669"/>
    <property type="project" value="InterPro"/>
</dbReference>
<evidence type="ECO:0000256" key="8">
    <source>
        <dbReference type="ARBA" id="ARBA00023242"/>
    </source>
</evidence>
<comment type="similarity">
    <text evidence="4">Belongs to the ELP5 family.</text>
</comment>
<reference evidence="9" key="1">
    <citation type="submission" date="2022-08" db="UniProtKB">
        <authorList>
            <consortium name="EnsemblMetazoa"/>
        </authorList>
    </citation>
    <scope>IDENTIFICATION</scope>
    <source>
        <strain evidence="9">05x7-T-G4-1.051#20</strain>
    </source>
</reference>
<dbReference type="PANTHER" id="PTHR15641">
    <property type="entry name" value="ELONGATOR COMPLEX PROTEIN 5"/>
    <property type="match status" value="1"/>
</dbReference>
<evidence type="ECO:0000256" key="3">
    <source>
        <dbReference type="ARBA" id="ARBA00005043"/>
    </source>
</evidence>
<dbReference type="Gene3D" id="2.60.40.10">
    <property type="entry name" value="Immunoglobulins"/>
    <property type="match status" value="1"/>
</dbReference>
<dbReference type="AlphaFoldDB" id="A0A8W8MYZ4"/>
<evidence type="ECO:0000256" key="5">
    <source>
        <dbReference type="ARBA" id="ARBA00020264"/>
    </source>
</evidence>
<proteinExistence type="inferred from homology"/>
<evidence type="ECO:0000256" key="7">
    <source>
        <dbReference type="ARBA" id="ARBA00022694"/>
    </source>
</evidence>